<dbReference type="RefSeq" id="WP_377289225.1">
    <property type="nucleotide sequence ID" value="NZ_JBHSBM010000018.1"/>
</dbReference>
<evidence type="ECO:0000256" key="1">
    <source>
        <dbReference type="SAM" id="MobiDB-lite"/>
    </source>
</evidence>
<comment type="caution">
    <text evidence="2">The sequence shown here is derived from an EMBL/GenBank/DDBJ whole genome shotgun (WGS) entry which is preliminary data.</text>
</comment>
<dbReference type="EMBL" id="JBHSBM010000018">
    <property type="protein sequence ID" value="MFC4060199.1"/>
    <property type="molecule type" value="Genomic_DNA"/>
</dbReference>
<evidence type="ECO:0000313" key="3">
    <source>
        <dbReference type="Proteomes" id="UP001595850"/>
    </source>
</evidence>
<name>A0ABV8I885_9ACTN</name>
<sequence length="171" mass="18737">MPATSTTLIPVTLQRAQWKLIISGIRHAVFCFDGPGWCWCPDTGDDDICDDCATRECRAYEYRDLAGDIARRLGGSRGLVTLALSASTWTMLATALTEGADHTADNLGADCVYFSTEHTGRVCDDCRYAARTAQVARAHAARITRRVKQATARPARAPRAPRGTRARTVRH</sequence>
<feature type="region of interest" description="Disordered" evidence="1">
    <location>
        <begin position="148"/>
        <end position="171"/>
    </location>
</feature>
<reference evidence="3" key="1">
    <citation type="journal article" date="2019" name="Int. J. Syst. Evol. Microbiol.">
        <title>The Global Catalogue of Microorganisms (GCM) 10K type strain sequencing project: providing services to taxonomists for standard genome sequencing and annotation.</title>
        <authorList>
            <consortium name="The Broad Institute Genomics Platform"/>
            <consortium name="The Broad Institute Genome Sequencing Center for Infectious Disease"/>
            <person name="Wu L."/>
            <person name="Ma J."/>
        </authorList>
    </citation>
    <scope>NUCLEOTIDE SEQUENCE [LARGE SCALE GENOMIC DNA]</scope>
    <source>
        <strain evidence="3">TBRC 4489</strain>
    </source>
</reference>
<accession>A0ABV8I885</accession>
<feature type="compositionally biased region" description="Low complexity" evidence="1">
    <location>
        <begin position="150"/>
        <end position="161"/>
    </location>
</feature>
<keyword evidence="3" id="KW-1185">Reference proteome</keyword>
<proteinExistence type="predicted"/>
<dbReference type="Proteomes" id="UP001595850">
    <property type="component" value="Unassembled WGS sequence"/>
</dbReference>
<protein>
    <submittedName>
        <fullName evidence="2">Uncharacterized protein</fullName>
    </submittedName>
</protein>
<gene>
    <name evidence="2" type="ORF">ACFOWE_17990</name>
</gene>
<evidence type="ECO:0000313" key="2">
    <source>
        <dbReference type="EMBL" id="MFC4060199.1"/>
    </source>
</evidence>
<feature type="compositionally biased region" description="Basic residues" evidence="1">
    <location>
        <begin position="162"/>
        <end position="171"/>
    </location>
</feature>
<organism evidence="2 3">
    <name type="scientific">Planomonospora corallina</name>
    <dbReference type="NCBI Taxonomy" id="1806052"/>
    <lineage>
        <taxon>Bacteria</taxon>
        <taxon>Bacillati</taxon>
        <taxon>Actinomycetota</taxon>
        <taxon>Actinomycetes</taxon>
        <taxon>Streptosporangiales</taxon>
        <taxon>Streptosporangiaceae</taxon>
        <taxon>Planomonospora</taxon>
    </lineage>
</organism>